<keyword evidence="2" id="KW-1185">Reference proteome</keyword>
<sequence length="69" mass="7538">MALREMRSYISALTRLGLDSAREAVEGATPHAAAISVMVTRRLDRRSGIATDPLLRRPDGKNIADMPFA</sequence>
<proteinExistence type="predicted"/>
<evidence type="ECO:0000313" key="2">
    <source>
        <dbReference type="Proteomes" id="UP001500635"/>
    </source>
</evidence>
<protein>
    <submittedName>
        <fullName evidence="1">Uncharacterized protein</fullName>
    </submittedName>
</protein>
<name>A0ABP8JHF0_9ACTN</name>
<dbReference type="Proteomes" id="UP001500635">
    <property type="component" value="Unassembled WGS sequence"/>
</dbReference>
<evidence type="ECO:0000313" key="1">
    <source>
        <dbReference type="EMBL" id="GAA4390805.1"/>
    </source>
</evidence>
<dbReference type="EMBL" id="BAABFR010000023">
    <property type="protein sequence ID" value="GAA4390805.1"/>
    <property type="molecule type" value="Genomic_DNA"/>
</dbReference>
<organism evidence="1 2">
    <name type="scientific">Tsukamurella soli</name>
    <dbReference type="NCBI Taxonomy" id="644556"/>
    <lineage>
        <taxon>Bacteria</taxon>
        <taxon>Bacillati</taxon>
        <taxon>Actinomycetota</taxon>
        <taxon>Actinomycetes</taxon>
        <taxon>Mycobacteriales</taxon>
        <taxon>Tsukamurellaceae</taxon>
        <taxon>Tsukamurella</taxon>
    </lineage>
</organism>
<accession>A0ABP8JHF0</accession>
<gene>
    <name evidence="1" type="ORF">GCM10023147_19090</name>
</gene>
<comment type="caution">
    <text evidence="1">The sequence shown here is derived from an EMBL/GenBank/DDBJ whole genome shotgun (WGS) entry which is preliminary data.</text>
</comment>
<reference evidence="2" key="1">
    <citation type="journal article" date="2019" name="Int. J. Syst. Evol. Microbiol.">
        <title>The Global Catalogue of Microorganisms (GCM) 10K type strain sequencing project: providing services to taxonomists for standard genome sequencing and annotation.</title>
        <authorList>
            <consortium name="The Broad Institute Genomics Platform"/>
            <consortium name="The Broad Institute Genome Sequencing Center for Infectious Disease"/>
            <person name="Wu L."/>
            <person name="Ma J."/>
        </authorList>
    </citation>
    <scope>NUCLEOTIDE SEQUENCE [LARGE SCALE GENOMIC DNA]</scope>
    <source>
        <strain evidence="2">JCM 17688</strain>
    </source>
</reference>